<reference evidence="5" key="1">
    <citation type="submission" date="2010-08" db="EMBL/GenBank/DDBJ databases">
        <title>Genome comparisons of Edwardsiella bacteria analysed using deep sequencing technology.</title>
        <authorList>
            <person name="van Soest J.J."/>
            <person name="Henkel C.V."/>
            <person name="Jansen H.J."/>
            <person name="van den Hondel C.A.M.J.J."/>
            <person name="Bloemberg G.V."/>
            <person name="Meijer A.H."/>
            <person name="Spaink H.P."/>
        </authorList>
    </citation>
    <scope>NUCLEOTIDE SEQUENCE [LARGE SCALE GENOMIC DNA]</scope>
    <source>
        <strain evidence="5">FL6-60</strain>
    </source>
</reference>
<evidence type="ECO:0000256" key="1">
    <source>
        <dbReference type="ARBA" id="ARBA00010116"/>
    </source>
</evidence>
<dbReference type="Pfam" id="PF21764">
    <property type="entry name" value="Invasin_D4"/>
    <property type="match status" value="1"/>
</dbReference>
<dbReference type="SMART" id="SM00634">
    <property type="entry name" value="BID_1"/>
    <property type="match status" value="1"/>
</dbReference>
<dbReference type="FunFam" id="2.60.40.10:FF:000182">
    <property type="entry name" value="Gamma intimin"/>
    <property type="match status" value="1"/>
</dbReference>
<dbReference type="InterPro" id="IPR003535">
    <property type="entry name" value="Intimin/invasin_bac"/>
</dbReference>
<dbReference type="InterPro" id="IPR038177">
    <property type="entry name" value="IAT_beta_sf"/>
</dbReference>
<dbReference type="Pfam" id="PF11924">
    <property type="entry name" value="IAT_beta"/>
    <property type="match status" value="1"/>
</dbReference>
<dbReference type="PANTHER" id="PTHR39576">
    <property type="entry name" value="ATTACHING AND EFFACING PROTEIN HOMOLOG-RELATED-RELATED"/>
    <property type="match status" value="1"/>
</dbReference>
<comment type="similarity">
    <text evidence="1">Belongs to the intimin/invasin family.</text>
</comment>
<dbReference type="GO" id="GO:0009279">
    <property type="term" value="C:cell outer membrane"/>
    <property type="evidence" value="ECO:0007669"/>
    <property type="project" value="TreeGrafter"/>
</dbReference>
<keyword evidence="5" id="KW-1185">Reference proteome</keyword>
<dbReference type="PANTHER" id="PTHR39576:SF2">
    <property type="entry name" value="ATTACHING AND EFFACING PROTEIN HOMOLOG-RELATED"/>
    <property type="match status" value="1"/>
</dbReference>
<dbReference type="InterPro" id="IPR013783">
    <property type="entry name" value="Ig-like_fold"/>
</dbReference>
<accession>A0A0H3DT65</accession>
<name>A0A0H3DT65_EDWTF</name>
<dbReference type="SUPFAM" id="SSF49373">
    <property type="entry name" value="Invasin/intimin cell-adhesion fragments"/>
    <property type="match status" value="2"/>
</dbReference>
<dbReference type="Gene3D" id="3.10.100.10">
    <property type="entry name" value="Mannose-Binding Protein A, subunit A"/>
    <property type="match status" value="1"/>
</dbReference>
<feature type="domain" description="Big-1" evidence="3">
    <location>
        <begin position="538"/>
        <end position="629"/>
    </location>
</feature>
<sequence>MVSLCLTDAPQRNMRKSLRTRRRRVIFPLYLFFTLALSVSIASAASEKTMDRPGNLIKENQQRAASDEVGRLFRMPITPDGTAVLSGEIGQQPIAIHNVEDANAGELVDSPINDAIAININRASQNNKNNAGAGSLTKEQDPMDSLSIRGVGSALAASGRVDALHHMARTMATSAVNDQIGQWLNRYGTARIQLNTDRDFSLAESALDWLLPLYDSQTLTLFTQQGFRNKDRRNIANIGIGTRFIHHEWMMGGNAFYDNDFTGDNKRVGLGAELWTDSFQLSANGYFRLTAWHQSRDRSDYNERPANGVDLRANGWLPAQPHLGGSLIYEHYFGDNVALFGKDHLQRNPYAITLGGSYTPFSLLTLEVKQRLGKQGNQDTQLGLHINYRLGADLPAQLDPAALVAARTIAKTRYDLVERNHNIVLQYQEQQRLKIKSTEYLEGYPGNSSEIYAEVVSKYGVRNLQWMNVAAFVAAGGQIMELPNNRLKITYPPYNDNGDNRYHIDVMAYDTRGQSSNISTTQISVLKPEMDNDAWILNGNLTLIRDNAKADGVDKNQVRARVTNAAGTPLSHQRVVFSADNGATLTAVQVTTGEDGVAETSLSSTTVGVSNVSATLSNNRQSALDTHFVPNDRFTAVLVNGARFDASAGFPTTGFANAKFLLEINGDSAQNADYEWRSSAPAWVTVDSGGNVQFQAEPTARQTVTITARSKRYGHEVSYPFTVSRWFISNGINHISSVDADAYCAGNSGYEVPSYRWVTNAVNDGDKGVRAVGSLWSEWGNIANLNLMFGVDQSWSAEYTDETRTVRYTAGLSTGHLTADPIVNNGWPVLRMANCVKTL</sequence>
<dbReference type="KEGG" id="etd:ETAF_2579"/>
<keyword evidence="2" id="KW-0677">Repeat</keyword>
<dbReference type="InterPro" id="IPR024519">
    <property type="entry name" value="IAT_beta"/>
</dbReference>
<gene>
    <name evidence="4" type="ordered locus">ETAF_2579</name>
</gene>
<evidence type="ECO:0000313" key="5">
    <source>
        <dbReference type="Proteomes" id="UP000002230"/>
    </source>
</evidence>
<dbReference type="FunFam" id="2.40.160.160:FF:000001">
    <property type="entry name" value="Intimin-like inverse autotransporter SinH"/>
    <property type="match status" value="1"/>
</dbReference>
<dbReference type="Gene3D" id="2.60.40.10">
    <property type="entry name" value="Immunoglobulins"/>
    <property type="match status" value="1"/>
</dbReference>
<dbReference type="Gene3D" id="2.60.40.1080">
    <property type="match status" value="1"/>
</dbReference>
<dbReference type="InterPro" id="IPR016186">
    <property type="entry name" value="C-type_lectin-like/link_sf"/>
</dbReference>
<dbReference type="PRINTS" id="PR01369">
    <property type="entry name" value="INTIMIN"/>
</dbReference>
<dbReference type="Proteomes" id="UP000002230">
    <property type="component" value="Chromosome"/>
</dbReference>
<organism evidence="4 5">
    <name type="scientific">Edwardsiella tarda (strain FL6-60)</name>
    <dbReference type="NCBI Taxonomy" id="718251"/>
    <lineage>
        <taxon>Bacteria</taxon>
        <taxon>Pseudomonadati</taxon>
        <taxon>Pseudomonadota</taxon>
        <taxon>Gammaproteobacteria</taxon>
        <taxon>Enterobacterales</taxon>
        <taxon>Hafniaceae</taxon>
        <taxon>Edwardsiella</taxon>
    </lineage>
</organism>
<dbReference type="HOGENOM" id="CLU_000210_6_1_6"/>
<dbReference type="PATRIC" id="fig|718251.5.peg.2680"/>
<dbReference type="InterPro" id="IPR008964">
    <property type="entry name" value="Invasin/intimin_cell_adhesion"/>
</dbReference>
<dbReference type="EMBL" id="CP002154">
    <property type="protein sequence ID" value="ADM42681.1"/>
    <property type="molecule type" value="Genomic_DNA"/>
</dbReference>
<evidence type="ECO:0000256" key="2">
    <source>
        <dbReference type="ARBA" id="ARBA00022737"/>
    </source>
</evidence>
<reference evidence="4 5" key="2">
    <citation type="journal article" date="2011" name="BMC Immunol.">
        <title>Comparison of static immersion and intravenous injection systems for exposure of zebrafish embryos to the natural pathogen Edwardsiella tarda.</title>
        <authorList>
            <person name="van Soest J.J."/>
            <person name="Stockhammer O.W."/>
            <person name="Ordas A."/>
            <person name="Bloemberg G.V."/>
            <person name="Spaink H.P."/>
            <person name="Meijer A.H."/>
        </authorList>
    </citation>
    <scope>NUCLEOTIDE SEQUENCE [LARGE SCALE GENOMIC DNA]</scope>
    <source>
        <strain evidence="4 5">FL6-60</strain>
    </source>
</reference>
<dbReference type="Pfam" id="PF02369">
    <property type="entry name" value="Big_1"/>
    <property type="match status" value="1"/>
</dbReference>
<evidence type="ECO:0000259" key="3">
    <source>
        <dbReference type="PROSITE" id="PS51127"/>
    </source>
</evidence>
<protein>
    <submittedName>
        <fullName evidence="4">Putative invasin</fullName>
    </submittedName>
</protein>
<dbReference type="PROSITE" id="PS51127">
    <property type="entry name" value="BIG1"/>
    <property type="match status" value="1"/>
</dbReference>
<dbReference type="InterPro" id="IPR051715">
    <property type="entry name" value="Intimin-Invasin_domain"/>
</dbReference>
<dbReference type="AlphaFoldDB" id="A0A0H3DT65"/>
<dbReference type="InterPro" id="IPR003344">
    <property type="entry name" value="Big_1_dom"/>
</dbReference>
<evidence type="ECO:0000313" key="4">
    <source>
        <dbReference type="EMBL" id="ADM42681.1"/>
    </source>
</evidence>
<dbReference type="Gene3D" id="2.40.160.160">
    <property type="entry name" value="Inverse autotransporter, beta-domain"/>
    <property type="match status" value="1"/>
</dbReference>
<dbReference type="InterPro" id="IPR048658">
    <property type="entry name" value="Invasin_D4"/>
</dbReference>
<proteinExistence type="inferred from homology"/>
<dbReference type="GO" id="GO:0007155">
    <property type="term" value="P:cell adhesion"/>
    <property type="evidence" value="ECO:0007669"/>
    <property type="project" value="InterPro"/>
</dbReference>